<dbReference type="AlphaFoldDB" id="A0A2T5J4U5"/>
<dbReference type="RefSeq" id="WP_107831497.1">
    <property type="nucleotide sequence ID" value="NZ_CP160205.1"/>
</dbReference>
<evidence type="ECO:0000313" key="7">
    <source>
        <dbReference type="EMBL" id="PTQ92698.1"/>
    </source>
</evidence>
<dbReference type="Pfam" id="PF02265">
    <property type="entry name" value="S1-P1_nuclease"/>
    <property type="match status" value="1"/>
</dbReference>
<evidence type="ECO:0000313" key="8">
    <source>
        <dbReference type="Proteomes" id="UP000244168"/>
    </source>
</evidence>
<dbReference type="Proteomes" id="UP000244168">
    <property type="component" value="Unassembled WGS sequence"/>
</dbReference>
<reference evidence="7 8" key="1">
    <citation type="submission" date="2018-04" db="EMBL/GenBank/DDBJ databases">
        <title>Genomic Encyclopedia of Archaeal and Bacterial Type Strains, Phase II (KMG-II): from individual species to whole genera.</title>
        <authorList>
            <person name="Goeker M."/>
        </authorList>
    </citation>
    <scope>NUCLEOTIDE SEQUENCE [LARGE SCALE GENOMIC DNA]</scope>
    <source>
        <strain evidence="7 8">DSM 26809</strain>
    </source>
</reference>
<protein>
    <submittedName>
        <fullName evidence="7">S1/P1 nuclease</fullName>
    </submittedName>
</protein>
<keyword evidence="5" id="KW-1015">Disulfide bond</keyword>
<keyword evidence="4" id="KW-0378">Hydrolase</keyword>
<organism evidence="7 8">
    <name type="scientific">Mucilaginibacter yixingensis</name>
    <dbReference type="NCBI Taxonomy" id="1295612"/>
    <lineage>
        <taxon>Bacteria</taxon>
        <taxon>Pseudomonadati</taxon>
        <taxon>Bacteroidota</taxon>
        <taxon>Sphingobacteriia</taxon>
        <taxon>Sphingobacteriales</taxon>
        <taxon>Sphingobacteriaceae</taxon>
        <taxon>Mucilaginibacter</taxon>
    </lineage>
</organism>
<keyword evidence="2" id="KW-0479">Metal-binding</keyword>
<dbReference type="PANTHER" id="PTHR33146">
    <property type="entry name" value="ENDONUCLEASE 4"/>
    <property type="match status" value="1"/>
</dbReference>
<keyword evidence="6" id="KW-0325">Glycoprotein</keyword>
<keyword evidence="3" id="KW-0255">Endonuclease</keyword>
<evidence type="ECO:0000256" key="2">
    <source>
        <dbReference type="ARBA" id="ARBA00022723"/>
    </source>
</evidence>
<dbReference type="GO" id="GO:0004519">
    <property type="term" value="F:endonuclease activity"/>
    <property type="evidence" value="ECO:0007669"/>
    <property type="project" value="UniProtKB-KW"/>
</dbReference>
<dbReference type="InterPro" id="IPR003154">
    <property type="entry name" value="S1/P1nuclease"/>
</dbReference>
<dbReference type="GO" id="GO:0046872">
    <property type="term" value="F:metal ion binding"/>
    <property type="evidence" value="ECO:0007669"/>
    <property type="project" value="UniProtKB-KW"/>
</dbReference>
<evidence type="ECO:0000256" key="1">
    <source>
        <dbReference type="ARBA" id="ARBA00022722"/>
    </source>
</evidence>
<keyword evidence="1" id="KW-0540">Nuclease</keyword>
<keyword evidence="8" id="KW-1185">Reference proteome</keyword>
<dbReference type="InterPro" id="IPR008947">
    <property type="entry name" value="PLipase_C/P1_nuclease_dom_sf"/>
</dbReference>
<dbReference type="GO" id="GO:0016788">
    <property type="term" value="F:hydrolase activity, acting on ester bonds"/>
    <property type="evidence" value="ECO:0007669"/>
    <property type="project" value="InterPro"/>
</dbReference>
<gene>
    <name evidence="7" type="ORF">C8P68_11175</name>
</gene>
<dbReference type="PANTHER" id="PTHR33146:SF26">
    <property type="entry name" value="ENDONUCLEASE 4"/>
    <property type="match status" value="1"/>
</dbReference>
<comment type="caution">
    <text evidence="7">The sequence shown here is derived from an EMBL/GenBank/DDBJ whole genome shotgun (WGS) entry which is preliminary data.</text>
</comment>
<dbReference type="CDD" id="cd11010">
    <property type="entry name" value="S1-P1_nuclease"/>
    <property type="match status" value="1"/>
</dbReference>
<name>A0A2T5J4U5_9SPHI</name>
<evidence type="ECO:0000256" key="3">
    <source>
        <dbReference type="ARBA" id="ARBA00022759"/>
    </source>
</evidence>
<sequence>MKKALVFITPVFVALLCISWGPTGHRTVAAIAEKHLTPNARQHIQELIGENSLADISNYADEVRDTLHFKHTAKWHYLDLQGGLTFEQFAAAVKADRQPNVYGAVLKCCNDLKSDTASKLTRILALKFLVHLVGDMHQPMHVSHAEDHGGNLIKVVYNDPRKPTNLHAVWDSKLIDQQPLTLDMRVADYDNASPEQIARWQSDDILMWAYESYAISEQIYADLAKRHGLNSMYYSTAIPIVRKRILQGGIRLAGLLNDIYK</sequence>
<dbReference type="OrthoDB" id="267579at2"/>
<evidence type="ECO:0000256" key="6">
    <source>
        <dbReference type="ARBA" id="ARBA00023180"/>
    </source>
</evidence>
<dbReference type="Gene3D" id="1.10.575.10">
    <property type="entry name" value="P1 Nuclease"/>
    <property type="match status" value="1"/>
</dbReference>
<dbReference type="GO" id="GO:0003676">
    <property type="term" value="F:nucleic acid binding"/>
    <property type="evidence" value="ECO:0007669"/>
    <property type="project" value="InterPro"/>
</dbReference>
<dbReference type="EMBL" id="QAOQ01000011">
    <property type="protein sequence ID" value="PTQ92698.1"/>
    <property type="molecule type" value="Genomic_DNA"/>
</dbReference>
<dbReference type="SUPFAM" id="SSF48537">
    <property type="entry name" value="Phospholipase C/P1 nuclease"/>
    <property type="match status" value="1"/>
</dbReference>
<proteinExistence type="predicted"/>
<evidence type="ECO:0000256" key="4">
    <source>
        <dbReference type="ARBA" id="ARBA00022801"/>
    </source>
</evidence>
<dbReference type="GO" id="GO:0006308">
    <property type="term" value="P:DNA catabolic process"/>
    <property type="evidence" value="ECO:0007669"/>
    <property type="project" value="InterPro"/>
</dbReference>
<evidence type="ECO:0000256" key="5">
    <source>
        <dbReference type="ARBA" id="ARBA00023157"/>
    </source>
</evidence>
<accession>A0A2T5J4U5</accession>